<evidence type="ECO:0000256" key="2">
    <source>
        <dbReference type="ARBA" id="ARBA00004648"/>
    </source>
</evidence>
<keyword evidence="5" id="KW-0812">Transmembrane</keyword>
<evidence type="ECO:0000256" key="14">
    <source>
        <dbReference type="ARBA" id="ARBA00042865"/>
    </source>
</evidence>
<evidence type="ECO:0000256" key="8">
    <source>
        <dbReference type="ARBA" id="ARBA00022968"/>
    </source>
</evidence>
<sequence length="316" mass="37435">MSFSLEFNREIKDEGINKIKRDSITVNDPMKISFLILGHKNPSQIVTFVNALDCESFKFFIHINKKSDIGNNGVLEEIKNRKNVYFLDEREEVRWGGYSLVKATLLLLRKALEINQGGYISLHSGQDLPIKSKAQILDFLSNNRGKEFVEFWKIPKPGWEVDGGLRRINYYWLIDEFGYDGASKILEEQKRLNHKRKFFHNMEPYGGSMWWTITRECGEYIIDYVNQNKTFCDYYKYTLLPDEGFFQTIILNSHFKDKVINNNLRHIEWEAWQSHPNIFREYDYNKLISSDRLFARKFDIDVDNKIIEMIAHKIAD</sequence>
<evidence type="ECO:0000256" key="7">
    <source>
        <dbReference type="ARBA" id="ARBA00022824"/>
    </source>
</evidence>
<dbReference type="PANTHER" id="PTHR46025">
    <property type="entry name" value="XYLOSYLTRANSFERASE OXT"/>
    <property type="match status" value="1"/>
</dbReference>
<keyword evidence="9" id="KW-1133">Transmembrane helix</keyword>
<dbReference type="EMBL" id="FUZT01000005">
    <property type="protein sequence ID" value="SKC69928.1"/>
    <property type="molecule type" value="Genomic_DNA"/>
</dbReference>
<dbReference type="InterPro" id="IPR043538">
    <property type="entry name" value="XYLT"/>
</dbReference>
<evidence type="ECO:0000313" key="16">
    <source>
        <dbReference type="Proteomes" id="UP000190285"/>
    </source>
</evidence>
<name>A0A1T5L3F2_9FIRM</name>
<reference evidence="15 16" key="1">
    <citation type="submission" date="2017-02" db="EMBL/GenBank/DDBJ databases">
        <authorList>
            <person name="Peterson S.W."/>
        </authorList>
    </citation>
    <scope>NUCLEOTIDE SEQUENCE [LARGE SCALE GENOMIC DNA]</scope>
    <source>
        <strain evidence="15 16">M1</strain>
    </source>
</reference>
<keyword evidence="10" id="KW-0333">Golgi apparatus</keyword>
<evidence type="ECO:0000256" key="11">
    <source>
        <dbReference type="ARBA" id="ARBA00023136"/>
    </source>
</evidence>
<keyword evidence="11" id="KW-0472">Membrane</keyword>
<evidence type="ECO:0000256" key="9">
    <source>
        <dbReference type="ARBA" id="ARBA00022989"/>
    </source>
</evidence>
<evidence type="ECO:0000256" key="1">
    <source>
        <dbReference type="ARBA" id="ARBA00004323"/>
    </source>
</evidence>
<dbReference type="InterPro" id="IPR003406">
    <property type="entry name" value="Glyco_trans_14"/>
</dbReference>
<evidence type="ECO:0000256" key="3">
    <source>
        <dbReference type="ARBA" id="ARBA00022676"/>
    </source>
</evidence>
<dbReference type="GO" id="GO:0050650">
    <property type="term" value="P:chondroitin sulfate proteoglycan biosynthetic process"/>
    <property type="evidence" value="ECO:0007669"/>
    <property type="project" value="TreeGrafter"/>
</dbReference>
<gene>
    <name evidence="15" type="ORF">SAMN02194393_02339</name>
</gene>
<evidence type="ECO:0000256" key="5">
    <source>
        <dbReference type="ARBA" id="ARBA00022692"/>
    </source>
</evidence>
<dbReference type="GO" id="GO:0030158">
    <property type="term" value="F:protein xylosyltransferase activity"/>
    <property type="evidence" value="ECO:0007669"/>
    <property type="project" value="InterPro"/>
</dbReference>
<dbReference type="GO" id="GO:0016020">
    <property type="term" value="C:membrane"/>
    <property type="evidence" value="ECO:0007669"/>
    <property type="project" value="InterPro"/>
</dbReference>
<evidence type="ECO:0000256" key="13">
    <source>
        <dbReference type="ARBA" id="ARBA00023180"/>
    </source>
</evidence>
<keyword evidence="4" id="KW-0808">Transferase</keyword>
<dbReference type="Proteomes" id="UP000190285">
    <property type="component" value="Unassembled WGS sequence"/>
</dbReference>
<proteinExistence type="predicted"/>
<dbReference type="GO" id="GO:0015012">
    <property type="term" value="P:heparan sulfate proteoglycan biosynthetic process"/>
    <property type="evidence" value="ECO:0007669"/>
    <property type="project" value="TreeGrafter"/>
</dbReference>
<keyword evidence="6" id="KW-0479">Metal-binding</keyword>
<protein>
    <recommendedName>
        <fullName evidence="14">Peptide O-xylosyltransferase</fullName>
    </recommendedName>
</protein>
<keyword evidence="12" id="KW-1015">Disulfide bond</keyword>
<keyword evidence="16" id="KW-1185">Reference proteome</keyword>
<keyword evidence="7" id="KW-0256">Endoplasmic reticulum</keyword>
<comment type="subcellular location">
    <subcellularLocation>
        <location evidence="2">Endoplasmic reticulum membrane</location>
        <topology evidence="2">Single-pass type II membrane protein</topology>
    </subcellularLocation>
    <subcellularLocation>
        <location evidence="1">Golgi apparatus membrane</location>
        <topology evidence="1">Single-pass type II membrane protein</topology>
    </subcellularLocation>
</comment>
<dbReference type="OrthoDB" id="7943907at2"/>
<evidence type="ECO:0000256" key="4">
    <source>
        <dbReference type="ARBA" id="ARBA00022679"/>
    </source>
</evidence>
<organism evidence="15 16">
    <name type="scientific">Maledivibacter halophilus</name>
    <dbReference type="NCBI Taxonomy" id="36842"/>
    <lineage>
        <taxon>Bacteria</taxon>
        <taxon>Bacillati</taxon>
        <taxon>Bacillota</taxon>
        <taxon>Clostridia</taxon>
        <taxon>Peptostreptococcales</taxon>
        <taxon>Caminicellaceae</taxon>
        <taxon>Maledivibacter</taxon>
    </lineage>
</organism>
<dbReference type="STRING" id="36842.SAMN02194393_02339"/>
<evidence type="ECO:0000313" key="15">
    <source>
        <dbReference type="EMBL" id="SKC69928.1"/>
    </source>
</evidence>
<evidence type="ECO:0000256" key="10">
    <source>
        <dbReference type="ARBA" id="ARBA00023034"/>
    </source>
</evidence>
<accession>A0A1T5L3F2</accession>
<dbReference type="RefSeq" id="WP_079491821.1">
    <property type="nucleotide sequence ID" value="NZ_FUZT01000005.1"/>
</dbReference>
<evidence type="ECO:0000256" key="6">
    <source>
        <dbReference type="ARBA" id="ARBA00022723"/>
    </source>
</evidence>
<evidence type="ECO:0000256" key="12">
    <source>
        <dbReference type="ARBA" id="ARBA00023157"/>
    </source>
</evidence>
<dbReference type="Pfam" id="PF02485">
    <property type="entry name" value="Branch"/>
    <property type="match status" value="1"/>
</dbReference>
<keyword evidence="8" id="KW-0735">Signal-anchor</keyword>
<keyword evidence="13" id="KW-0325">Glycoprotein</keyword>
<dbReference type="GO" id="GO:0046872">
    <property type="term" value="F:metal ion binding"/>
    <property type="evidence" value="ECO:0007669"/>
    <property type="project" value="UniProtKB-KW"/>
</dbReference>
<dbReference type="AlphaFoldDB" id="A0A1T5L3F2"/>
<keyword evidence="3" id="KW-0328">Glycosyltransferase</keyword>
<dbReference type="PANTHER" id="PTHR46025:SF3">
    <property type="entry name" value="XYLOSYLTRANSFERASE OXT"/>
    <property type="match status" value="1"/>
</dbReference>